<evidence type="ECO:0000256" key="1">
    <source>
        <dbReference type="ARBA" id="ARBA00007274"/>
    </source>
</evidence>
<dbReference type="InterPro" id="IPR018357">
    <property type="entry name" value="Hexapep_transf_CS"/>
</dbReference>
<name>A0A2Z4BVJ8_9ENTR</name>
<comment type="similarity">
    <text evidence="1">Belongs to the transferase hexapeptide repeat family.</text>
</comment>
<dbReference type="Gene3D" id="2.160.10.10">
    <property type="entry name" value="Hexapeptide repeat proteins"/>
    <property type="match status" value="1"/>
</dbReference>
<protein>
    <submittedName>
        <fullName evidence="5">Acetyltransferase</fullName>
    </submittedName>
</protein>
<keyword evidence="3" id="KW-0677">Repeat</keyword>
<accession>A0A2Z4BVJ8</accession>
<dbReference type="InterPro" id="IPR050179">
    <property type="entry name" value="Trans_hexapeptide_repeat"/>
</dbReference>
<organism evidence="5">
    <name type="scientific">Citrobacter werkmanii</name>
    <dbReference type="NCBI Taxonomy" id="67827"/>
    <lineage>
        <taxon>Bacteria</taxon>
        <taxon>Pseudomonadati</taxon>
        <taxon>Pseudomonadota</taxon>
        <taxon>Gammaproteobacteria</taxon>
        <taxon>Enterobacterales</taxon>
        <taxon>Enterobacteriaceae</taxon>
        <taxon>Citrobacter</taxon>
        <taxon>Citrobacter freundii complex</taxon>
    </lineage>
</organism>
<dbReference type="PANTHER" id="PTHR43300:SF11">
    <property type="entry name" value="ACETYLTRANSFERASE RV3034C-RELATED"/>
    <property type="match status" value="1"/>
</dbReference>
<dbReference type="AlphaFoldDB" id="A0A2Z4BVJ8"/>
<keyword evidence="2 5" id="KW-0808">Transferase</keyword>
<reference evidence="5" key="1">
    <citation type="submission" date="2018-05" db="EMBL/GenBank/DDBJ databases">
        <authorList>
            <person name="Lanie J.A."/>
            <person name="Ng W.-L."/>
            <person name="Kazmierczak K.M."/>
            <person name="Andrzejewski T.M."/>
            <person name="Davidsen T.M."/>
            <person name="Wayne K.J."/>
            <person name="Tettelin H."/>
            <person name="Glass J.I."/>
            <person name="Rusch D."/>
            <person name="Podicherti R."/>
            <person name="Tsui H.-C.T."/>
            <person name="Winkler M.E."/>
        </authorList>
    </citation>
    <scope>NUCLEOTIDE SEQUENCE</scope>
    <source>
        <strain evidence="5">O24_G3521</strain>
    </source>
</reference>
<dbReference type="Pfam" id="PF00132">
    <property type="entry name" value="Hexapep"/>
    <property type="match status" value="1"/>
</dbReference>
<evidence type="ECO:0000256" key="3">
    <source>
        <dbReference type="ARBA" id="ARBA00022737"/>
    </source>
</evidence>
<proteinExistence type="inferred from homology"/>
<evidence type="ECO:0000256" key="4">
    <source>
        <dbReference type="ARBA" id="ARBA00023315"/>
    </source>
</evidence>
<dbReference type="SUPFAM" id="SSF51161">
    <property type="entry name" value="Trimeric LpxA-like enzymes"/>
    <property type="match status" value="1"/>
</dbReference>
<dbReference type="EMBL" id="MH325897">
    <property type="protein sequence ID" value="AWU66680.1"/>
    <property type="molecule type" value="Genomic_DNA"/>
</dbReference>
<dbReference type="GO" id="GO:0016747">
    <property type="term" value="F:acyltransferase activity, transferring groups other than amino-acyl groups"/>
    <property type="evidence" value="ECO:0007669"/>
    <property type="project" value="UniProtKB-ARBA"/>
</dbReference>
<sequence length="226" mass="24947">MGFLNRFKSYLIKRDINKNGMGIYIDLLSYVDEYSTFEGNNRITGKSSIYNSHIGRYSYAVGASIGNAMVGRFCSIAMGSKIGGLGAHPTSLISTHPIFYSSRKQCGVSFTNEDKFAEEKTTILGNDVWVGANAIIMDGVKIGDGAIIAAGAVVTKDVLPYAIVAGVPAVVKRFRCSAQHVDVLKDIEWWNWSETVLKDYLHLFQGDIKDNIVELIRVSKKLKEHN</sequence>
<dbReference type="InterPro" id="IPR011004">
    <property type="entry name" value="Trimer_LpxA-like_sf"/>
</dbReference>
<dbReference type="PANTHER" id="PTHR43300">
    <property type="entry name" value="ACETYLTRANSFERASE"/>
    <property type="match status" value="1"/>
</dbReference>
<gene>
    <name evidence="5" type="primary">orf3</name>
</gene>
<keyword evidence="4" id="KW-0012">Acyltransferase</keyword>
<dbReference type="CDD" id="cd03349">
    <property type="entry name" value="LbH_XAT"/>
    <property type="match status" value="1"/>
</dbReference>
<evidence type="ECO:0000313" key="5">
    <source>
        <dbReference type="EMBL" id="AWU66680.1"/>
    </source>
</evidence>
<dbReference type="InterPro" id="IPR001451">
    <property type="entry name" value="Hexapep"/>
</dbReference>
<dbReference type="PROSITE" id="PS00101">
    <property type="entry name" value="HEXAPEP_TRANSFERASES"/>
    <property type="match status" value="1"/>
</dbReference>
<dbReference type="RefSeq" id="WP_052511168.1">
    <property type="nucleotide sequence ID" value="NZ_CP084372.1"/>
</dbReference>
<evidence type="ECO:0000256" key="2">
    <source>
        <dbReference type="ARBA" id="ARBA00022679"/>
    </source>
</evidence>